<dbReference type="InterPro" id="IPR050090">
    <property type="entry name" value="Tyrosine_recombinase_XerCD"/>
</dbReference>
<name>A0ABT4RYV6_9FLAO</name>
<dbReference type="InterPro" id="IPR002104">
    <property type="entry name" value="Integrase_catalytic"/>
</dbReference>
<dbReference type="InterPro" id="IPR010998">
    <property type="entry name" value="Integrase_recombinase_N"/>
</dbReference>
<dbReference type="InterPro" id="IPR011010">
    <property type="entry name" value="DNA_brk_join_enz"/>
</dbReference>
<evidence type="ECO:0000256" key="3">
    <source>
        <dbReference type="ARBA" id="ARBA00023172"/>
    </source>
</evidence>
<dbReference type="Gene3D" id="1.10.150.130">
    <property type="match status" value="1"/>
</dbReference>
<evidence type="ECO:0000256" key="2">
    <source>
        <dbReference type="ARBA" id="ARBA00023125"/>
    </source>
</evidence>
<dbReference type="Gene3D" id="1.10.443.10">
    <property type="entry name" value="Intergrase catalytic core"/>
    <property type="match status" value="1"/>
</dbReference>
<dbReference type="InterPro" id="IPR013762">
    <property type="entry name" value="Integrase-like_cat_sf"/>
</dbReference>
<keyword evidence="2" id="KW-0238">DNA-binding</keyword>
<dbReference type="CDD" id="cd01185">
    <property type="entry name" value="INTN1_C_like"/>
    <property type="match status" value="1"/>
</dbReference>
<dbReference type="Pfam" id="PF17293">
    <property type="entry name" value="Arm-DNA-bind_5"/>
    <property type="match status" value="1"/>
</dbReference>
<dbReference type="SUPFAM" id="SSF56349">
    <property type="entry name" value="DNA breaking-rejoining enzymes"/>
    <property type="match status" value="1"/>
</dbReference>
<dbReference type="InterPro" id="IPR035386">
    <property type="entry name" value="Arm-DNA-bind_5"/>
</dbReference>
<dbReference type="PANTHER" id="PTHR30349">
    <property type="entry name" value="PHAGE INTEGRASE-RELATED"/>
    <property type="match status" value="1"/>
</dbReference>
<comment type="similarity">
    <text evidence="1">Belongs to the 'phage' integrase family.</text>
</comment>
<organism evidence="5 6">
    <name type="scientific">Mesoflavibacter profundi</name>
    <dbReference type="NCBI Taxonomy" id="2708110"/>
    <lineage>
        <taxon>Bacteria</taxon>
        <taxon>Pseudomonadati</taxon>
        <taxon>Bacteroidota</taxon>
        <taxon>Flavobacteriia</taxon>
        <taxon>Flavobacteriales</taxon>
        <taxon>Flavobacteriaceae</taxon>
        <taxon>Mesoflavibacter</taxon>
    </lineage>
</organism>
<dbReference type="Proteomes" id="UP001149142">
    <property type="component" value="Unassembled WGS sequence"/>
</dbReference>
<evidence type="ECO:0000313" key="6">
    <source>
        <dbReference type="Proteomes" id="UP001149142"/>
    </source>
</evidence>
<dbReference type="Pfam" id="PF00589">
    <property type="entry name" value="Phage_integrase"/>
    <property type="match status" value="1"/>
</dbReference>
<proteinExistence type="inferred from homology"/>
<keyword evidence="6" id="KW-1185">Reference proteome</keyword>
<dbReference type="RefSeq" id="WP_270005192.1">
    <property type="nucleotide sequence ID" value="NZ_JAPFGC010000002.1"/>
</dbReference>
<dbReference type="Pfam" id="PF13102">
    <property type="entry name" value="Phage_int_SAM_5"/>
    <property type="match status" value="1"/>
</dbReference>
<evidence type="ECO:0000259" key="4">
    <source>
        <dbReference type="PROSITE" id="PS51898"/>
    </source>
</evidence>
<reference evidence="5" key="1">
    <citation type="submission" date="2022-11" db="EMBL/GenBank/DDBJ databases">
        <title>Refractory cell wall polysaccharides provide important carbon source for microbial heterotrophs in the hadal ocean.</title>
        <authorList>
            <person name="Zhu X."/>
        </authorList>
    </citation>
    <scope>NUCLEOTIDE SEQUENCE</scope>
    <source>
        <strain evidence="5">MTRN7</strain>
    </source>
</reference>
<accession>A0ABT4RYV6</accession>
<comment type="caution">
    <text evidence="5">The sequence shown here is derived from an EMBL/GenBank/DDBJ whole genome shotgun (WGS) entry which is preliminary data.</text>
</comment>
<feature type="domain" description="Tyr recombinase" evidence="4">
    <location>
        <begin position="219"/>
        <end position="397"/>
    </location>
</feature>
<dbReference type="PANTHER" id="PTHR30349:SF64">
    <property type="entry name" value="PROPHAGE INTEGRASE INTD-RELATED"/>
    <property type="match status" value="1"/>
</dbReference>
<evidence type="ECO:0000313" key="5">
    <source>
        <dbReference type="EMBL" id="MDA0176818.1"/>
    </source>
</evidence>
<sequence length="416" mass="48124">MNKTFGLLFYLKKSKVDAQGKCPIYLRITIDGKRTEISTKRTIEIDKWSNQANKAIGRTEDIRELNAYLDSLTTKVYQSQRDLIQDDKPVTTETLKNKLLGIEEKERTLITIFENHNKQVEKLVGREFSAGTLERYKTVSKHLQEFMLHQYKVSDISIKRIDHQFITDFEFYLKTVRNCGHNSTIKYIKNFKKIVRIALANGWIAKDPFLNYKVRLKEVERQFLSEEEIQDMLDKELHTPRLEQVRDIFIFCCFTGLAYSDVKKLSKDNLVFGIDGDKWIKTKRTKTDTRSNIPLLPTALEIIKKYENHPEAVTKGVLLPVLSNQKSNAYLKEIADLCKINKNLTTHLARHTFATTVTLSNGVPMESVSKMLGHKSLKTTQHYAKILDRKVSDDMAILKQKFANKSNVEASKRLAN</sequence>
<dbReference type="PROSITE" id="PS51898">
    <property type="entry name" value="TYR_RECOMBINASE"/>
    <property type="match status" value="1"/>
</dbReference>
<keyword evidence="3" id="KW-0233">DNA recombination</keyword>
<protein>
    <submittedName>
        <fullName evidence="5">Site-specific integrase</fullName>
    </submittedName>
</protein>
<dbReference type="InterPro" id="IPR025269">
    <property type="entry name" value="SAM-like_dom"/>
</dbReference>
<evidence type="ECO:0000256" key="1">
    <source>
        <dbReference type="ARBA" id="ARBA00008857"/>
    </source>
</evidence>
<dbReference type="EMBL" id="JAPFGC010000002">
    <property type="protein sequence ID" value="MDA0176818.1"/>
    <property type="molecule type" value="Genomic_DNA"/>
</dbReference>
<gene>
    <name evidence="5" type="ORF">OOZ35_04845</name>
</gene>